<organism evidence="2 3">
    <name type="scientific">Tanacetum coccineum</name>
    <dbReference type="NCBI Taxonomy" id="301880"/>
    <lineage>
        <taxon>Eukaryota</taxon>
        <taxon>Viridiplantae</taxon>
        <taxon>Streptophyta</taxon>
        <taxon>Embryophyta</taxon>
        <taxon>Tracheophyta</taxon>
        <taxon>Spermatophyta</taxon>
        <taxon>Magnoliopsida</taxon>
        <taxon>eudicotyledons</taxon>
        <taxon>Gunneridae</taxon>
        <taxon>Pentapetalae</taxon>
        <taxon>asterids</taxon>
        <taxon>campanulids</taxon>
        <taxon>Asterales</taxon>
        <taxon>Asteraceae</taxon>
        <taxon>Asteroideae</taxon>
        <taxon>Anthemideae</taxon>
        <taxon>Anthemidinae</taxon>
        <taxon>Tanacetum</taxon>
    </lineage>
</organism>
<evidence type="ECO:0000313" key="3">
    <source>
        <dbReference type="Proteomes" id="UP001151760"/>
    </source>
</evidence>
<evidence type="ECO:0000256" key="1">
    <source>
        <dbReference type="SAM" id="MobiDB-lite"/>
    </source>
</evidence>
<evidence type="ECO:0000313" key="2">
    <source>
        <dbReference type="EMBL" id="GJT56055.1"/>
    </source>
</evidence>
<reference evidence="2" key="1">
    <citation type="journal article" date="2022" name="Int. J. Mol. Sci.">
        <title>Draft Genome of Tanacetum Coccineum: Genomic Comparison of Closely Related Tanacetum-Family Plants.</title>
        <authorList>
            <person name="Yamashiro T."/>
            <person name="Shiraishi A."/>
            <person name="Nakayama K."/>
            <person name="Satake H."/>
        </authorList>
    </citation>
    <scope>NUCLEOTIDE SEQUENCE</scope>
</reference>
<accession>A0ABQ5EZI3</accession>
<proteinExistence type="predicted"/>
<dbReference type="EMBL" id="BQNB010016810">
    <property type="protein sequence ID" value="GJT56055.1"/>
    <property type="molecule type" value="Genomic_DNA"/>
</dbReference>
<gene>
    <name evidence="2" type="ORF">Tco_0991109</name>
</gene>
<comment type="caution">
    <text evidence="2">The sequence shown here is derived from an EMBL/GenBank/DDBJ whole genome shotgun (WGS) entry which is preliminary data.</text>
</comment>
<protein>
    <recommendedName>
        <fullName evidence="4">Reverse transcriptase domain-containing protein</fullName>
    </recommendedName>
</protein>
<evidence type="ECO:0008006" key="4">
    <source>
        <dbReference type="Google" id="ProtNLM"/>
    </source>
</evidence>
<name>A0ABQ5EZI3_9ASTR</name>
<sequence>MLQARENLMEAIQAFLKEYDHIPPKEKCMALLLAEERFLKIKQAVEEEHNQPEVMQDLLLKLMNDLQILNGIQPKQEEHAAQNLPTEEPDNSLIMGDEHLNTIPKTEKSSVENLVPIPSESKGISDDICDVSFCDNDHFDAEIGLINSLLSRDISITSPKIGFLPEEFVGELDLIDPILPGIDEDDFHEEEGEIDIDICWEIDCKRLNTGSITVKSSSNSKNERHAKAELLSRARAAERLDKPDQRLGFLDHSDASGDADNQIQGTYDQRGPNTHVKQREIEDEIKGHEGLNSTNPTTCPESIQAMIDQALLRNSTNGDGSHRTEGMVDLTRWIEKMESIFNISGCAIENQVKFATYTLLGTALTWWNGQIRTLGPEAYAMTWEVLKKNMTVQYFRMVKSRNEKLRSRKPKVNGIDVPSIP</sequence>
<reference evidence="2" key="2">
    <citation type="submission" date="2022-01" db="EMBL/GenBank/DDBJ databases">
        <authorList>
            <person name="Yamashiro T."/>
            <person name="Shiraishi A."/>
            <person name="Satake H."/>
            <person name="Nakayama K."/>
        </authorList>
    </citation>
    <scope>NUCLEOTIDE SEQUENCE</scope>
</reference>
<dbReference type="Proteomes" id="UP001151760">
    <property type="component" value="Unassembled WGS sequence"/>
</dbReference>
<keyword evidence="3" id="KW-1185">Reference proteome</keyword>
<feature type="region of interest" description="Disordered" evidence="1">
    <location>
        <begin position="250"/>
        <end position="272"/>
    </location>
</feature>